<dbReference type="PROSITE" id="PS50965">
    <property type="entry name" value="NERD"/>
    <property type="match status" value="1"/>
</dbReference>
<dbReference type="STRING" id="1236970.JCM9140_4154"/>
<evidence type="ECO:0000313" key="3">
    <source>
        <dbReference type="Proteomes" id="UP000018890"/>
    </source>
</evidence>
<protein>
    <recommendedName>
        <fullName evidence="1">NERD domain-containing protein</fullName>
    </recommendedName>
</protein>
<keyword evidence="3" id="KW-1185">Reference proteome</keyword>
<sequence>MVLCPYKSRTESNELLILRSLNNRMRLSDKDQQYYFYLEKGFDGEKAFDSLTETLRCECLILNDLLLKQNNTLFQIDSLIITEEWVYLFEVKNYEGDYLYDSERFYKTPNSEITNPFNQLIRCESLLRRLFQNIGSNLPIHASVVFINPEFTLYQAPLNFPFIFPTQISKQLTKLSTTPSKLSAQHKMLADKLVSMHITDPPFNQLPNYDYSKLQKGITCAKCASFSVFIEGRKCVCKKCRYEEPSSAAILRNV</sequence>
<evidence type="ECO:0000259" key="1">
    <source>
        <dbReference type="PROSITE" id="PS50965"/>
    </source>
</evidence>
<reference evidence="2" key="1">
    <citation type="journal article" date="2014" name="Genome Announc.">
        <title>Draft Genome Sequences of Three Alkaliphilic Bacillus Strains, Bacillus wakoensis JCM 9140T, Bacillus akibai JCM 9157T, and Bacillus hemicellulosilyticus JCM 9152T.</title>
        <authorList>
            <person name="Yuki M."/>
            <person name="Oshima K."/>
            <person name="Suda W."/>
            <person name="Oshida Y."/>
            <person name="Kitamura K."/>
            <person name="Iida T."/>
            <person name="Hattori M."/>
            <person name="Ohkuma M."/>
        </authorList>
    </citation>
    <scope>NUCLEOTIDE SEQUENCE [LARGE SCALE GENOMIC DNA]</scope>
    <source>
        <strain evidence="2">JCM 9140</strain>
    </source>
</reference>
<dbReference type="Proteomes" id="UP000018890">
    <property type="component" value="Unassembled WGS sequence"/>
</dbReference>
<dbReference type="EMBL" id="BAUT01000075">
    <property type="protein sequence ID" value="GAE27971.1"/>
    <property type="molecule type" value="Genomic_DNA"/>
</dbReference>
<gene>
    <name evidence="2" type="ORF">JCM9140_4154</name>
</gene>
<accession>W4Q7D7</accession>
<name>W4Q7D7_9BACI</name>
<comment type="caution">
    <text evidence="2">The sequence shown here is derived from an EMBL/GenBank/DDBJ whole genome shotgun (WGS) entry which is preliminary data.</text>
</comment>
<dbReference type="Pfam" id="PF08378">
    <property type="entry name" value="NERD"/>
    <property type="match status" value="1"/>
</dbReference>
<dbReference type="InterPro" id="IPR011528">
    <property type="entry name" value="NERD"/>
</dbReference>
<organism evidence="2 3">
    <name type="scientific">Halalkalibacter wakoensis JCM 9140</name>
    <dbReference type="NCBI Taxonomy" id="1236970"/>
    <lineage>
        <taxon>Bacteria</taxon>
        <taxon>Bacillati</taxon>
        <taxon>Bacillota</taxon>
        <taxon>Bacilli</taxon>
        <taxon>Bacillales</taxon>
        <taxon>Bacillaceae</taxon>
        <taxon>Halalkalibacter</taxon>
    </lineage>
</organism>
<feature type="domain" description="NERD" evidence="1">
    <location>
        <begin position="40"/>
        <end position="153"/>
    </location>
</feature>
<proteinExistence type="predicted"/>
<dbReference type="AlphaFoldDB" id="W4Q7D7"/>
<evidence type="ECO:0000313" key="2">
    <source>
        <dbReference type="EMBL" id="GAE27971.1"/>
    </source>
</evidence>